<dbReference type="Proteomes" id="UP000245911">
    <property type="component" value="Unassembled WGS sequence"/>
</dbReference>
<evidence type="ECO:0000313" key="3">
    <source>
        <dbReference type="Proteomes" id="UP000245911"/>
    </source>
</evidence>
<evidence type="ECO:0000313" key="2">
    <source>
        <dbReference type="EMBL" id="PVH29062.1"/>
    </source>
</evidence>
<accession>A0A2T8HUP6</accession>
<evidence type="ECO:0000256" key="1">
    <source>
        <dbReference type="SAM" id="Phobius"/>
    </source>
</evidence>
<name>A0A2T8HUP6_9RHOB</name>
<dbReference type="AlphaFoldDB" id="A0A2T8HUP6"/>
<reference evidence="2 3" key="1">
    <citation type="submission" date="2018-04" db="EMBL/GenBank/DDBJ databases">
        <title>Pararhodobacter oceanense sp. nov., isolated from marine intertidal sediment.</title>
        <authorList>
            <person name="Wang X.-L."/>
            <person name="Du Z.-J."/>
        </authorList>
    </citation>
    <scope>NUCLEOTIDE SEQUENCE [LARGE SCALE GENOMIC DNA]</scope>
    <source>
        <strain evidence="2 3">AM505</strain>
    </source>
</reference>
<dbReference type="EMBL" id="QDKM01000003">
    <property type="protein sequence ID" value="PVH29062.1"/>
    <property type="molecule type" value="Genomic_DNA"/>
</dbReference>
<dbReference type="OrthoDB" id="7822309at2"/>
<keyword evidence="1" id="KW-0472">Membrane</keyword>
<keyword evidence="1" id="KW-1133">Transmembrane helix</keyword>
<keyword evidence="1" id="KW-0812">Transmembrane</keyword>
<dbReference type="RefSeq" id="WP_116558060.1">
    <property type="nucleotide sequence ID" value="NZ_QDKM01000003.1"/>
</dbReference>
<keyword evidence="3" id="KW-1185">Reference proteome</keyword>
<organism evidence="2 3">
    <name type="scientific">Pararhodobacter oceanensis</name>
    <dbReference type="NCBI Taxonomy" id="2172121"/>
    <lineage>
        <taxon>Bacteria</taxon>
        <taxon>Pseudomonadati</taxon>
        <taxon>Pseudomonadota</taxon>
        <taxon>Alphaproteobacteria</taxon>
        <taxon>Rhodobacterales</taxon>
        <taxon>Paracoccaceae</taxon>
        <taxon>Pararhodobacter</taxon>
    </lineage>
</organism>
<proteinExistence type="predicted"/>
<protein>
    <submittedName>
        <fullName evidence="2">Uncharacterized protein</fullName>
    </submittedName>
</protein>
<comment type="caution">
    <text evidence="2">The sequence shown here is derived from an EMBL/GenBank/DDBJ whole genome shotgun (WGS) entry which is preliminary data.</text>
</comment>
<gene>
    <name evidence="2" type="ORF">DDE20_08525</name>
</gene>
<sequence length="341" mass="36158">MTALDKYTRLEGSGIWRAAPEEQRRDVVVSLGNASLVIADARSEIVLSHWSLPAVQRMNRGNNPAIFAPAEDHDGETLELDDATLIEALETIRAALAPRQPLRWLRMALVAATVLLFAIGAYWLPGVVVSRTTQIVPPAMRAQIGRTALDSLFLGASGERICADPEGRQVLATLRNRVLGAGWQVSVVGGVPGLEVAHLPGQIMVLGADLLERLDSAEALAGWMLGEALALQAHDPLSEALHYAGLRATLGLMTTGALPEGSLAGYAAQLFAQPVVFPQAEALGLRLDALGQAPTAYALSLPEAQAGLAQALADRIGSRATRAPRLLSDGEWLTLQQICAD</sequence>
<feature type="transmembrane region" description="Helical" evidence="1">
    <location>
        <begin position="104"/>
        <end position="124"/>
    </location>
</feature>